<accession>A0A212FNE5</accession>
<organism evidence="1 2">
    <name type="scientific">Danaus plexippus plexippus</name>
    <dbReference type="NCBI Taxonomy" id="278856"/>
    <lineage>
        <taxon>Eukaryota</taxon>
        <taxon>Metazoa</taxon>
        <taxon>Ecdysozoa</taxon>
        <taxon>Arthropoda</taxon>
        <taxon>Hexapoda</taxon>
        <taxon>Insecta</taxon>
        <taxon>Pterygota</taxon>
        <taxon>Neoptera</taxon>
        <taxon>Endopterygota</taxon>
        <taxon>Lepidoptera</taxon>
        <taxon>Glossata</taxon>
        <taxon>Ditrysia</taxon>
        <taxon>Papilionoidea</taxon>
        <taxon>Nymphalidae</taxon>
        <taxon>Danainae</taxon>
        <taxon>Danaini</taxon>
        <taxon>Danaina</taxon>
        <taxon>Danaus</taxon>
        <taxon>Danaus</taxon>
    </lineage>
</organism>
<evidence type="ECO:0000313" key="1">
    <source>
        <dbReference type="EMBL" id="OWR55258.1"/>
    </source>
</evidence>
<dbReference type="EMBL" id="AGBW02005852">
    <property type="protein sequence ID" value="OWR55258.1"/>
    <property type="molecule type" value="Genomic_DNA"/>
</dbReference>
<dbReference type="Proteomes" id="UP000007151">
    <property type="component" value="Unassembled WGS sequence"/>
</dbReference>
<protein>
    <submittedName>
        <fullName evidence="1">Uncharacterized protein</fullName>
    </submittedName>
</protein>
<name>A0A212FNE5_DANPL</name>
<sequence length="55" mass="6015">MSVTVQPIKKLGGVEPPLVRAPPGIKLVPATSKVSCESEEVENELTSFWFKFSLL</sequence>
<evidence type="ECO:0000313" key="2">
    <source>
        <dbReference type="Proteomes" id="UP000007151"/>
    </source>
</evidence>
<keyword evidence="2" id="KW-1185">Reference proteome</keyword>
<dbReference type="AlphaFoldDB" id="A0A212FNE5"/>
<proteinExistence type="predicted"/>
<comment type="caution">
    <text evidence="1">The sequence shown here is derived from an EMBL/GenBank/DDBJ whole genome shotgun (WGS) entry which is preliminary data.</text>
</comment>
<gene>
    <name evidence="1" type="ORF">KGM_202238</name>
</gene>
<dbReference type="KEGG" id="dpl:KGM_202238"/>
<reference evidence="1 2" key="1">
    <citation type="journal article" date="2011" name="Cell">
        <title>The monarch butterfly genome yields insights into long-distance migration.</title>
        <authorList>
            <person name="Zhan S."/>
            <person name="Merlin C."/>
            <person name="Boore J.L."/>
            <person name="Reppert S.M."/>
        </authorList>
    </citation>
    <scope>NUCLEOTIDE SEQUENCE [LARGE SCALE GENOMIC DNA]</scope>
    <source>
        <strain evidence="1">F-2</strain>
    </source>
</reference>
<dbReference type="InParanoid" id="A0A212FNE5"/>